<accession>A0ABU0GM62</accession>
<comment type="caution">
    <text evidence="1">The sequence shown here is derived from an EMBL/GenBank/DDBJ whole genome shotgun (WGS) entry which is preliminary data.</text>
</comment>
<protein>
    <submittedName>
        <fullName evidence="1">Uncharacterized protein</fullName>
    </submittedName>
</protein>
<dbReference type="Proteomes" id="UP001240250">
    <property type="component" value="Unassembled WGS sequence"/>
</dbReference>
<proteinExistence type="predicted"/>
<organism evidence="1 2">
    <name type="scientific">Cellulomonas iranensis</name>
    <dbReference type="NCBI Taxonomy" id="76862"/>
    <lineage>
        <taxon>Bacteria</taxon>
        <taxon>Bacillati</taxon>
        <taxon>Actinomycetota</taxon>
        <taxon>Actinomycetes</taxon>
        <taxon>Micrococcales</taxon>
        <taxon>Cellulomonadaceae</taxon>
        <taxon>Cellulomonas</taxon>
    </lineage>
</organism>
<evidence type="ECO:0000313" key="2">
    <source>
        <dbReference type="Proteomes" id="UP001240250"/>
    </source>
</evidence>
<dbReference type="RefSeq" id="WP_070320855.1">
    <property type="nucleotide sequence ID" value="NZ_CP194061.1"/>
</dbReference>
<keyword evidence="2" id="KW-1185">Reference proteome</keyword>
<reference evidence="1 2" key="1">
    <citation type="submission" date="2023-07" db="EMBL/GenBank/DDBJ databases">
        <title>Sequencing the genomes of 1000 actinobacteria strains.</title>
        <authorList>
            <person name="Klenk H.-P."/>
        </authorList>
    </citation>
    <scope>NUCLEOTIDE SEQUENCE [LARGE SCALE GENOMIC DNA]</scope>
    <source>
        <strain evidence="1 2">DSM 14785</strain>
    </source>
</reference>
<dbReference type="EMBL" id="JAUSVM010000001">
    <property type="protein sequence ID" value="MDQ0426451.1"/>
    <property type="molecule type" value="Genomic_DNA"/>
</dbReference>
<name>A0ABU0GM62_9CELL</name>
<evidence type="ECO:0000313" key="1">
    <source>
        <dbReference type="EMBL" id="MDQ0426451.1"/>
    </source>
</evidence>
<sequence length="202" mass="22407">MDDDDATPRPDDTGPAATFRPVTGWSALWRGAFGTHHAGSHWVVDVHYLDLDERLRLYRDGRLVEERRSPARFALDDGASVRVALSTFGVRHAHLETAAGRRDLDPLPGTSEAWRDRMDREHPTASRAVAAVAWLVLVVGLLAQVPPTLRLVEVALAHVDVAWRAPALWEAPDAWGPWLGGAAVLAAVDRALRRRWTPWLDD</sequence>
<gene>
    <name evidence="1" type="ORF">JO380_002832</name>
</gene>